<proteinExistence type="inferred from homology"/>
<dbReference type="EMBL" id="CP017415">
    <property type="protein sequence ID" value="AOU96769.1"/>
    <property type="molecule type" value="Genomic_DNA"/>
</dbReference>
<keyword evidence="18" id="KW-0573">Peptidoglycan synthesis</keyword>
<dbReference type="GO" id="GO:0008955">
    <property type="term" value="F:peptidoglycan glycosyltransferase activity"/>
    <property type="evidence" value="ECO:0007669"/>
    <property type="project" value="UniProtKB-EC"/>
</dbReference>
<feature type="domain" description="Glycosyl transferase family 51" evidence="31">
    <location>
        <begin position="59"/>
        <end position="234"/>
    </location>
</feature>
<evidence type="ECO:0000256" key="26">
    <source>
        <dbReference type="ARBA" id="ARBA00049902"/>
    </source>
</evidence>
<evidence type="ECO:0000256" key="28">
    <source>
        <dbReference type="SAM" id="MobiDB-lite"/>
    </source>
</evidence>
<dbReference type="InterPro" id="IPR001460">
    <property type="entry name" value="PCN-bd_Tpept"/>
</dbReference>
<keyword evidence="9" id="KW-0997">Cell inner membrane</keyword>
<keyword evidence="10" id="KW-0121">Carboxypeptidase</keyword>
<keyword evidence="14 29" id="KW-0812">Transmembrane</keyword>
<dbReference type="Pfam" id="PF00905">
    <property type="entry name" value="Transpeptidase"/>
    <property type="match status" value="1"/>
</dbReference>
<comment type="function">
    <text evidence="1">Cell wall formation. Synthesis of cross-linked peptidoglycan from the lipid intermediates. The enzyme has a penicillin-insensitive transglycosylase N-terminal domain (formation of linear glycan strands) and a penicillin-sensitive transpeptidase C-terminal domain (cross-linking of the peptide subunits).</text>
</comment>
<evidence type="ECO:0000256" key="21">
    <source>
        <dbReference type="ARBA" id="ARBA00023251"/>
    </source>
</evidence>
<evidence type="ECO:0000256" key="18">
    <source>
        <dbReference type="ARBA" id="ARBA00022984"/>
    </source>
</evidence>
<dbReference type="Proteomes" id="UP000095401">
    <property type="component" value="Chromosome"/>
</dbReference>
<evidence type="ECO:0000313" key="34">
    <source>
        <dbReference type="Proteomes" id="UP000095401"/>
    </source>
</evidence>
<evidence type="ECO:0000256" key="1">
    <source>
        <dbReference type="ARBA" id="ARBA00002624"/>
    </source>
</evidence>
<evidence type="ECO:0000259" key="30">
    <source>
        <dbReference type="Pfam" id="PF00905"/>
    </source>
</evidence>
<dbReference type="GO" id="GO:0071555">
    <property type="term" value="P:cell wall organization"/>
    <property type="evidence" value="ECO:0007669"/>
    <property type="project" value="UniProtKB-KW"/>
</dbReference>
<dbReference type="SUPFAM" id="SSF56601">
    <property type="entry name" value="beta-lactamase/transpeptidase-like"/>
    <property type="match status" value="1"/>
</dbReference>
<evidence type="ECO:0000259" key="32">
    <source>
        <dbReference type="Pfam" id="PF17092"/>
    </source>
</evidence>
<dbReference type="InterPro" id="IPR012338">
    <property type="entry name" value="Beta-lactam/transpept-like"/>
</dbReference>
<evidence type="ECO:0000256" key="16">
    <source>
        <dbReference type="ARBA" id="ARBA00022960"/>
    </source>
</evidence>
<evidence type="ECO:0000259" key="31">
    <source>
        <dbReference type="Pfam" id="PF00912"/>
    </source>
</evidence>
<evidence type="ECO:0000256" key="8">
    <source>
        <dbReference type="ARBA" id="ARBA00022475"/>
    </source>
</evidence>
<keyword evidence="34" id="KW-1185">Reference proteome</keyword>
<evidence type="ECO:0000256" key="17">
    <source>
        <dbReference type="ARBA" id="ARBA00022968"/>
    </source>
</evidence>
<feature type="domain" description="Penicillin-binding protein transpeptidase" evidence="30">
    <location>
        <begin position="450"/>
        <end position="734"/>
    </location>
</feature>
<evidence type="ECO:0000256" key="24">
    <source>
        <dbReference type="ARBA" id="ARBA00034000"/>
    </source>
</evidence>
<evidence type="ECO:0000256" key="7">
    <source>
        <dbReference type="ARBA" id="ARBA00018638"/>
    </source>
</evidence>
<evidence type="ECO:0000256" key="9">
    <source>
        <dbReference type="ARBA" id="ARBA00022519"/>
    </source>
</evidence>
<keyword evidence="17" id="KW-0735">Signal-anchor</keyword>
<dbReference type="EC" id="2.4.99.28" evidence="25"/>
<keyword evidence="12" id="KW-0328">Glycosyltransferase</keyword>
<dbReference type="InterPro" id="IPR050396">
    <property type="entry name" value="Glycosyltr_51/Transpeptidase"/>
</dbReference>
<evidence type="ECO:0000256" key="27">
    <source>
        <dbReference type="ARBA" id="ARBA00060592"/>
    </source>
</evidence>
<evidence type="ECO:0000256" key="5">
    <source>
        <dbReference type="ARBA" id="ARBA00007739"/>
    </source>
</evidence>
<keyword evidence="23" id="KW-0961">Cell wall biogenesis/degradation</keyword>
<accession>A0A1D8IJV9</accession>
<keyword evidence="21" id="KW-0046">Antibiotic resistance</keyword>
<evidence type="ECO:0000256" key="6">
    <source>
        <dbReference type="ARBA" id="ARBA00012448"/>
    </source>
</evidence>
<dbReference type="GO" id="GO:0008658">
    <property type="term" value="F:penicillin binding"/>
    <property type="evidence" value="ECO:0007669"/>
    <property type="project" value="InterPro"/>
</dbReference>
<keyword evidence="20 29" id="KW-0472">Membrane</keyword>
<feature type="compositionally biased region" description="Polar residues" evidence="28">
    <location>
        <begin position="833"/>
        <end position="853"/>
    </location>
</feature>
<dbReference type="KEGG" id="aprs:BI364_00960"/>
<reference evidence="34" key="1">
    <citation type="submission" date="2016-09" db="EMBL/GenBank/DDBJ databases">
        <title>Acidihalobacter prosperus F5.</title>
        <authorList>
            <person name="Khaleque H.N."/>
            <person name="Ramsay J.P."/>
            <person name="Kaksonen A.H."/>
            <person name="Boxall N.J."/>
            <person name="Watkin E.L.J."/>
        </authorList>
    </citation>
    <scope>NUCLEOTIDE SEQUENCE [LARGE SCALE GENOMIC DNA]</scope>
    <source>
        <strain evidence="34">F5</strain>
    </source>
</reference>
<dbReference type="InterPro" id="IPR012340">
    <property type="entry name" value="NA-bd_OB-fold"/>
</dbReference>
<dbReference type="GO" id="GO:0009002">
    <property type="term" value="F:serine-type D-Ala-D-Ala carboxypeptidase activity"/>
    <property type="evidence" value="ECO:0007669"/>
    <property type="project" value="UniProtKB-EC"/>
</dbReference>
<dbReference type="Gene3D" id="2.40.50.140">
    <property type="entry name" value="Nucleic acid-binding proteins"/>
    <property type="match status" value="1"/>
</dbReference>
<name>A0A1D8IJV9_9GAMM</name>
<dbReference type="InterPro" id="IPR036950">
    <property type="entry name" value="PBP_transglycosylase"/>
</dbReference>
<dbReference type="GO" id="GO:0006508">
    <property type="term" value="P:proteolysis"/>
    <property type="evidence" value="ECO:0007669"/>
    <property type="project" value="UniProtKB-KW"/>
</dbReference>
<feature type="region of interest" description="Disordered" evidence="28">
    <location>
        <begin position="825"/>
        <end position="853"/>
    </location>
</feature>
<evidence type="ECO:0000256" key="12">
    <source>
        <dbReference type="ARBA" id="ARBA00022676"/>
    </source>
</evidence>
<evidence type="ECO:0000256" key="25">
    <source>
        <dbReference type="ARBA" id="ARBA00044770"/>
    </source>
</evidence>
<evidence type="ECO:0000256" key="13">
    <source>
        <dbReference type="ARBA" id="ARBA00022679"/>
    </source>
</evidence>
<dbReference type="EC" id="3.4.16.4" evidence="6"/>
<feature type="transmembrane region" description="Helical" evidence="29">
    <location>
        <begin position="7"/>
        <end position="33"/>
    </location>
</feature>
<evidence type="ECO:0000256" key="15">
    <source>
        <dbReference type="ARBA" id="ARBA00022801"/>
    </source>
</evidence>
<evidence type="ECO:0000256" key="2">
    <source>
        <dbReference type="ARBA" id="ARBA00004249"/>
    </source>
</evidence>
<dbReference type="Pfam" id="PF00912">
    <property type="entry name" value="Transgly"/>
    <property type="match status" value="1"/>
</dbReference>
<keyword evidence="13" id="KW-0808">Transferase</keyword>
<keyword evidence="16" id="KW-0133">Cell shape</keyword>
<evidence type="ECO:0000256" key="20">
    <source>
        <dbReference type="ARBA" id="ARBA00023136"/>
    </source>
</evidence>
<dbReference type="Pfam" id="PF17092">
    <property type="entry name" value="PCB_OB"/>
    <property type="match status" value="1"/>
</dbReference>
<protein>
    <recommendedName>
        <fullName evidence="7">Penicillin-binding protein 1A</fullName>
        <ecNumber evidence="25">2.4.99.28</ecNumber>
        <ecNumber evidence="6">3.4.16.4</ecNumber>
    </recommendedName>
</protein>
<comment type="similarity">
    <text evidence="5">In the N-terminal section; belongs to the glycosyltransferase 51 family.</text>
</comment>
<dbReference type="GO" id="GO:0005886">
    <property type="term" value="C:plasma membrane"/>
    <property type="evidence" value="ECO:0007669"/>
    <property type="project" value="UniProtKB-SubCell"/>
</dbReference>
<dbReference type="RefSeq" id="WP_070077163.1">
    <property type="nucleotide sequence ID" value="NZ_CP017415.1"/>
</dbReference>
<gene>
    <name evidence="33" type="ORF">BI364_00960</name>
</gene>
<dbReference type="SUPFAM" id="SSF53955">
    <property type="entry name" value="Lysozyme-like"/>
    <property type="match status" value="1"/>
</dbReference>
<evidence type="ECO:0000256" key="29">
    <source>
        <dbReference type="SAM" id="Phobius"/>
    </source>
</evidence>
<evidence type="ECO:0000256" key="23">
    <source>
        <dbReference type="ARBA" id="ARBA00023316"/>
    </source>
</evidence>
<dbReference type="GO" id="GO:0030288">
    <property type="term" value="C:outer membrane-bounded periplasmic space"/>
    <property type="evidence" value="ECO:0007669"/>
    <property type="project" value="TreeGrafter"/>
</dbReference>
<organism evidence="33 34">
    <name type="scientific">Acidihalobacter yilgarnensis</name>
    <dbReference type="NCBI Taxonomy" id="2819280"/>
    <lineage>
        <taxon>Bacteria</taxon>
        <taxon>Pseudomonadati</taxon>
        <taxon>Pseudomonadota</taxon>
        <taxon>Gammaproteobacteria</taxon>
        <taxon>Chromatiales</taxon>
        <taxon>Ectothiorhodospiraceae</taxon>
        <taxon>Acidihalobacter</taxon>
    </lineage>
</organism>
<dbReference type="GO" id="GO:0008360">
    <property type="term" value="P:regulation of cell shape"/>
    <property type="evidence" value="ECO:0007669"/>
    <property type="project" value="UniProtKB-KW"/>
</dbReference>
<comment type="catalytic activity">
    <reaction evidence="24">
        <text>Preferential cleavage: (Ac)2-L-Lys-D-Ala-|-D-Ala. Also transpeptidation of peptidyl-alanyl moieties that are N-acyl substituents of D-alanine.</text>
        <dbReference type="EC" id="3.4.16.4"/>
    </reaction>
</comment>
<dbReference type="GO" id="GO:0009252">
    <property type="term" value="P:peptidoglycan biosynthetic process"/>
    <property type="evidence" value="ECO:0007669"/>
    <property type="project" value="UniProtKB-UniPathway"/>
</dbReference>
<dbReference type="AlphaFoldDB" id="A0A1D8IJV9"/>
<comment type="pathway">
    <text evidence="27">Glycan biosynthesis.</text>
</comment>
<keyword evidence="22" id="KW-0511">Multifunctional enzyme</keyword>
<dbReference type="UniPathway" id="UPA00219"/>
<keyword evidence="11" id="KW-0645">Protease</keyword>
<evidence type="ECO:0000256" key="4">
    <source>
        <dbReference type="ARBA" id="ARBA00007090"/>
    </source>
</evidence>
<dbReference type="PANTHER" id="PTHR32282">
    <property type="entry name" value="BINDING PROTEIN TRANSPEPTIDASE, PUTATIVE-RELATED"/>
    <property type="match status" value="1"/>
</dbReference>
<sequence>MRLIGRILRWLLVLAASGATIGVLAVAFAYLYFAPNLPDVAALRDVQYQVPLKVYSVDGRLVAEYGEKRRDPLRFDQIPPTLVHAFLAAEDANFYEHPGISIRGLLRAAFELIKTGQKRQGGSTITMQLARNFFLSDRKTYSRKIRELFLALKIEKALSKDQILELYLNKIYLGNRAYGVGAAAHVYYGENVQKLTVAQMAMIAGLPKAPSAYNPLADPSRALERRGYVLTRMHDLGFITATQFEQAMQAPITASLHGTDIEAHAPYLAEMVRQDMYSRYGDRAYTDGFKVYTTIKAQDQADATSALHEDLIAYTERHGYRGPEVKTRLSGDLLKQWRAGLTHMPAAGGSAEGAVIPMWDQLLSHYGPVGGLQAGLVAASDAKMAEVYLAGGQVVALGVDDMAWAGRYISVNRVGPAPTSADALLKPGDVIRVRDVRGHWSLSQVPKVSGALVALNPHNGAIVALVGGFDYYASKFNRVTQALRQPGSSFKPFVYSAALHDGYTPATLVNDAPVVVRDSALEGVWRPENYERNFNGPTRLRLGLVHSLNLVSIRVLQAIGIDYALKYAARFGFDPARLPHNLTLALGSASVTPLEMATGYAVFANGGYRVAPFYIDRIVGGDGSVLYQAHPATVCEPNCPAAQATATPSVPSQVLPENTTGPAVATPLASARPLSLDTTETAPAIRPAVRVIGAGNAYQMTSMMKDVIRMGTGRAALRLQRTDLAGKTGTTNDQVDAWFSGFNSDLVTTAWVGFDDNQPLGHAETGARAALPMWMDFMGAALKGLPEATMPQPQGIVTVKIDPKTGLLANPGEADAIFETFREGHLPKPDTSAAVSGSEATPQGSRGLTQQLY</sequence>
<dbReference type="Gene3D" id="3.40.710.10">
    <property type="entry name" value="DD-peptidase/beta-lactamase superfamily"/>
    <property type="match status" value="2"/>
</dbReference>
<dbReference type="Gene3D" id="1.10.3810.10">
    <property type="entry name" value="Biosynthetic peptidoglycan transglycosylase-like"/>
    <property type="match status" value="1"/>
</dbReference>
<dbReference type="InterPro" id="IPR023346">
    <property type="entry name" value="Lysozyme-like_dom_sf"/>
</dbReference>
<dbReference type="InterPro" id="IPR031376">
    <property type="entry name" value="PCB_OB"/>
</dbReference>
<dbReference type="PANTHER" id="PTHR32282:SF27">
    <property type="entry name" value="PENICILLIN-BINDING PROTEIN 1A"/>
    <property type="match status" value="1"/>
</dbReference>
<evidence type="ECO:0000256" key="19">
    <source>
        <dbReference type="ARBA" id="ARBA00022989"/>
    </source>
</evidence>
<dbReference type="NCBIfam" id="TIGR02074">
    <property type="entry name" value="PBP_1a_fam"/>
    <property type="match status" value="1"/>
</dbReference>
<evidence type="ECO:0000313" key="33">
    <source>
        <dbReference type="EMBL" id="AOU96769.1"/>
    </source>
</evidence>
<comment type="catalytic activity">
    <reaction evidence="26">
        <text>[GlcNAc-(1-&gt;4)-Mur2Ac(oyl-L-Ala-gamma-D-Glu-L-Lys-D-Ala-D-Ala)](n)-di-trans,octa-cis-undecaprenyl diphosphate + beta-D-GlcNAc-(1-&gt;4)-Mur2Ac(oyl-L-Ala-gamma-D-Glu-L-Lys-D-Ala-D-Ala)-di-trans,octa-cis-undecaprenyl diphosphate = [GlcNAc-(1-&gt;4)-Mur2Ac(oyl-L-Ala-gamma-D-Glu-L-Lys-D-Ala-D-Ala)](n+1)-di-trans,octa-cis-undecaprenyl diphosphate + di-trans,octa-cis-undecaprenyl diphosphate + H(+)</text>
        <dbReference type="Rhea" id="RHEA:23708"/>
        <dbReference type="Rhea" id="RHEA-COMP:9602"/>
        <dbReference type="Rhea" id="RHEA-COMP:9603"/>
        <dbReference type="ChEBI" id="CHEBI:15378"/>
        <dbReference type="ChEBI" id="CHEBI:58405"/>
        <dbReference type="ChEBI" id="CHEBI:60033"/>
        <dbReference type="ChEBI" id="CHEBI:78435"/>
        <dbReference type="EC" id="2.4.99.28"/>
    </reaction>
</comment>
<evidence type="ECO:0000256" key="14">
    <source>
        <dbReference type="ARBA" id="ARBA00022692"/>
    </source>
</evidence>
<dbReference type="InterPro" id="IPR001264">
    <property type="entry name" value="Glyco_trans_51"/>
</dbReference>
<evidence type="ECO:0000256" key="11">
    <source>
        <dbReference type="ARBA" id="ARBA00022670"/>
    </source>
</evidence>
<dbReference type="FunFam" id="1.10.3810.10:FF:000003">
    <property type="entry name" value="Penicillin-binding protein 1a"/>
    <property type="match status" value="1"/>
</dbReference>
<comment type="subcellular location">
    <subcellularLocation>
        <location evidence="2">Cell inner membrane</location>
        <topology evidence="2">Single-pass type II membrane protein</topology>
    </subcellularLocation>
</comment>
<keyword evidence="8" id="KW-1003">Cell membrane</keyword>
<comment type="pathway">
    <text evidence="3">Cell wall biogenesis; peptidoglycan biosynthesis.</text>
</comment>
<evidence type="ECO:0000256" key="10">
    <source>
        <dbReference type="ARBA" id="ARBA00022645"/>
    </source>
</evidence>
<keyword evidence="19 29" id="KW-1133">Transmembrane helix</keyword>
<evidence type="ECO:0000256" key="22">
    <source>
        <dbReference type="ARBA" id="ARBA00023268"/>
    </source>
</evidence>
<feature type="domain" description="Penicillin-binding protein OB-like" evidence="32">
    <location>
        <begin position="357"/>
        <end position="448"/>
    </location>
</feature>
<evidence type="ECO:0000256" key="3">
    <source>
        <dbReference type="ARBA" id="ARBA00004752"/>
    </source>
</evidence>
<comment type="similarity">
    <text evidence="4">In the C-terminal section; belongs to the transpeptidase family.</text>
</comment>
<dbReference type="GO" id="GO:0046677">
    <property type="term" value="P:response to antibiotic"/>
    <property type="evidence" value="ECO:0007669"/>
    <property type="project" value="UniProtKB-KW"/>
</dbReference>
<keyword evidence="15" id="KW-0378">Hydrolase</keyword>